<dbReference type="EMBL" id="JAVDPY010000003">
    <property type="protein sequence ID" value="MDR6333808.1"/>
    <property type="molecule type" value="Genomic_DNA"/>
</dbReference>
<protein>
    <submittedName>
        <fullName evidence="12">Chemotaxis protein MotB</fullName>
    </submittedName>
    <submittedName>
        <fullName evidence="11">Flagellar motor protein MotB</fullName>
    </submittedName>
</protein>
<feature type="compositionally biased region" description="Basic and acidic residues" evidence="8">
    <location>
        <begin position="109"/>
        <end position="124"/>
    </location>
</feature>
<dbReference type="CDD" id="cd07185">
    <property type="entry name" value="OmpA_C-like"/>
    <property type="match status" value="1"/>
</dbReference>
<evidence type="ECO:0000256" key="5">
    <source>
        <dbReference type="ARBA" id="ARBA00022989"/>
    </source>
</evidence>
<keyword evidence="14" id="KW-1185">Reference proteome</keyword>
<dbReference type="RefSeq" id="WP_169124870.1">
    <property type="nucleotide sequence ID" value="NZ_BSDO01000001.1"/>
</dbReference>
<evidence type="ECO:0000313" key="14">
    <source>
        <dbReference type="Proteomes" id="UP001245370"/>
    </source>
</evidence>
<keyword evidence="11" id="KW-0969">Cilium</keyword>
<dbReference type="GO" id="GO:0005886">
    <property type="term" value="C:plasma membrane"/>
    <property type="evidence" value="ECO:0007669"/>
    <property type="project" value="UniProtKB-SubCell"/>
</dbReference>
<evidence type="ECO:0000256" key="1">
    <source>
        <dbReference type="ARBA" id="ARBA00004162"/>
    </source>
</evidence>
<keyword evidence="5 9" id="KW-1133">Transmembrane helix</keyword>
<feature type="transmembrane region" description="Helical" evidence="9">
    <location>
        <begin position="30"/>
        <end position="49"/>
    </location>
</feature>
<dbReference type="Gene3D" id="3.30.1330.60">
    <property type="entry name" value="OmpA-like domain"/>
    <property type="match status" value="1"/>
</dbReference>
<evidence type="ECO:0000256" key="9">
    <source>
        <dbReference type="SAM" id="Phobius"/>
    </source>
</evidence>
<dbReference type="InterPro" id="IPR025713">
    <property type="entry name" value="MotB-like_N_dom"/>
</dbReference>
<keyword evidence="11" id="KW-0966">Cell projection</keyword>
<evidence type="ECO:0000256" key="2">
    <source>
        <dbReference type="ARBA" id="ARBA00008914"/>
    </source>
</evidence>
<comment type="similarity">
    <text evidence="2">Belongs to the MotB family.</text>
</comment>
<organism evidence="11 13">
    <name type="scientific">Xanthobacter flavus</name>
    <dbReference type="NCBI Taxonomy" id="281"/>
    <lineage>
        <taxon>Bacteria</taxon>
        <taxon>Pseudomonadati</taxon>
        <taxon>Pseudomonadota</taxon>
        <taxon>Alphaproteobacteria</taxon>
        <taxon>Hyphomicrobiales</taxon>
        <taxon>Xanthobacteraceae</taxon>
        <taxon>Xanthobacter</taxon>
    </lineage>
</organism>
<evidence type="ECO:0000259" key="10">
    <source>
        <dbReference type="PROSITE" id="PS51123"/>
    </source>
</evidence>
<evidence type="ECO:0000256" key="6">
    <source>
        <dbReference type="ARBA" id="ARBA00023136"/>
    </source>
</evidence>
<feature type="region of interest" description="Disordered" evidence="8">
    <location>
        <begin position="136"/>
        <end position="212"/>
    </location>
</feature>
<dbReference type="Proteomes" id="UP001245370">
    <property type="component" value="Unassembled WGS sequence"/>
</dbReference>
<evidence type="ECO:0000313" key="12">
    <source>
        <dbReference type="EMBL" id="MDR6333808.1"/>
    </source>
</evidence>
<reference evidence="11" key="1">
    <citation type="submission" date="2022-12" db="EMBL/GenBank/DDBJ databases">
        <title>Reference genome sequencing for broad-spectrum identification of bacterial and archaeal isolates by mass spectrometry.</title>
        <authorList>
            <person name="Sekiguchi Y."/>
            <person name="Tourlousse D.M."/>
        </authorList>
    </citation>
    <scope>NUCLEOTIDE SEQUENCE</scope>
    <source>
        <strain evidence="11">301</strain>
    </source>
</reference>
<feature type="domain" description="OmpA-like" evidence="10">
    <location>
        <begin position="261"/>
        <end position="377"/>
    </location>
</feature>
<feature type="compositionally biased region" description="Basic and acidic residues" evidence="8">
    <location>
        <begin position="78"/>
        <end position="98"/>
    </location>
</feature>
<evidence type="ECO:0000313" key="13">
    <source>
        <dbReference type="Proteomes" id="UP001144397"/>
    </source>
</evidence>
<feature type="region of interest" description="Disordered" evidence="8">
    <location>
        <begin position="76"/>
        <end position="124"/>
    </location>
</feature>
<feature type="compositionally biased region" description="Polar residues" evidence="8">
    <location>
        <begin position="173"/>
        <end position="183"/>
    </location>
</feature>
<evidence type="ECO:0000256" key="3">
    <source>
        <dbReference type="ARBA" id="ARBA00022475"/>
    </source>
</evidence>
<dbReference type="Pfam" id="PF00691">
    <property type="entry name" value="OmpA"/>
    <property type="match status" value="1"/>
</dbReference>
<keyword evidence="6 7" id="KW-0472">Membrane</keyword>
<dbReference type="Proteomes" id="UP001144397">
    <property type="component" value="Unassembled WGS sequence"/>
</dbReference>
<keyword evidence="4 9" id="KW-0812">Transmembrane</keyword>
<dbReference type="PANTHER" id="PTHR30329">
    <property type="entry name" value="STATOR ELEMENT OF FLAGELLAR MOTOR COMPLEX"/>
    <property type="match status" value="1"/>
</dbReference>
<name>A0A9W6CMB3_XANFL</name>
<evidence type="ECO:0000256" key="4">
    <source>
        <dbReference type="ARBA" id="ARBA00022692"/>
    </source>
</evidence>
<feature type="compositionally biased region" description="Low complexity" evidence="8">
    <location>
        <begin position="200"/>
        <end position="212"/>
    </location>
</feature>
<keyword evidence="11" id="KW-0282">Flagellum</keyword>
<evidence type="ECO:0000256" key="8">
    <source>
        <dbReference type="SAM" id="MobiDB-lite"/>
    </source>
</evidence>
<keyword evidence="3" id="KW-1003">Cell membrane</keyword>
<accession>A0A9W6CMB3</accession>
<reference evidence="12 14" key="2">
    <citation type="submission" date="2023-07" db="EMBL/GenBank/DDBJ databases">
        <title>Genomic Encyclopedia of Type Strains, Phase IV (KMG-IV): sequencing the most valuable type-strain genomes for metagenomic binning, comparative biology and taxonomic classification.</title>
        <authorList>
            <person name="Goeker M."/>
        </authorList>
    </citation>
    <scope>NUCLEOTIDE SEQUENCE [LARGE SCALE GENOMIC DNA]</scope>
    <source>
        <strain evidence="12 14">DSM 338</strain>
    </source>
</reference>
<dbReference type="InterPro" id="IPR006665">
    <property type="entry name" value="OmpA-like"/>
</dbReference>
<dbReference type="PROSITE" id="PS51123">
    <property type="entry name" value="OMPA_2"/>
    <property type="match status" value="1"/>
</dbReference>
<dbReference type="GeneID" id="95760904"/>
<sequence>MSGKEGHGEIIIVKRHDDDEHEHHSSAWKVAHADFMTAMMAFFLIMWLINVTDKDTRKAIANYFNPVDLASSITDVRGLNDPEDTKAKGTSSDGDKQSSLKNTTGRETGAGDDRQQGDKERAAFRDPYAVLNKLAGDADARPGGTSDAAVGDTGSPGTGAGDVNRDPFDPTYWQMSSGRQARNPQAKPSKVDQPAGRPDATTAAAKPGEAEKAQAAAQAAAAGKAARDLEGELKQVVAATVGTAGAAPRVDVRATKEGLVVDLTDDLDFSMFPVGSAVPDARFVRAMGEIAKKLGARPGEIVIRGHTDARPFRSDTYDNWRLSSARAQMALYMMVRGGLDEKRVTAIEGLADRNLKNTADPNAPQNRRIEILLKAPS</sequence>
<evidence type="ECO:0000313" key="11">
    <source>
        <dbReference type="EMBL" id="GLI20438.1"/>
    </source>
</evidence>
<dbReference type="InterPro" id="IPR036737">
    <property type="entry name" value="OmpA-like_sf"/>
</dbReference>
<comment type="caution">
    <text evidence="11">The sequence shown here is derived from an EMBL/GenBank/DDBJ whole genome shotgun (WGS) entry which is preliminary data.</text>
</comment>
<dbReference type="PANTHER" id="PTHR30329:SF21">
    <property type="entry name" value="LIPOPROTEIN YIAD-RELATED"/>
    <property type="match status" value="1"/>
</dbReference>
<dbReference type="EMBL" id="BSDO01000001">
    <property type="protein sequence ID" value="GLI20438.1"/>
    <property type="molecule type" value="Genomic_DNA"/>
</dbReference>
<evidence type="ECO:0000256" key="7">
    <source>
        <dbReference type="PROSITE-ProRule" id="PRU00473"/>
    </source>
</evidence>
<comment type="subcellular location">
    <subcellularLocation>
        <location evidence="1">Cell membrane</location>
        <topology evidence="1">Single-pass membrane protein</topology>
    </subcellularLocation>
</comment>
<gene>
    <name evidence="11" type="primary">motB</name>
    <name evidence="12" type="ORF">GGQ86_002278</name>
    <name evidence="11" type="ORF">XFLAVUS301_01120</name>
</gene>
<dbReference type="InterPro" id="IPR050330">
    <property type="entry name" value="Bact_OuterMem_StrucFunc"/>
</dbReference>
<dbReference type="Pfam" id="PF13677">
    <property type="entry name" value="MotB_plug"/>
    <property type="match status" value="1"/>
</dbReference>
<dbReference type="AlphaFoldDB" id="A0A9W6CMB3"/>
<dbReference type="SUPFAM" id="SSF103088">
    <property type="entry name" value="OmpA-like"/>
    <property type="match status" value="1"/>
</dbReference>
<proteinExistence type="inferred from homology"/>